<evidence type="ECO:0008006" key="2">
    <source>
        <dbReference type="Google" id="ProtNLM"/>
    </source>
</evidence>
<protein>
    <recommendedName>
        <fullName evidence="2">SprT-like domain-containing protein</fullName>
    </recommendedName>
</protein>
<organism evidence="1">
    <name type="scientific">marine sediment metagenome</name>
    <dbReference type="NCBI Taxonomy" id="412755"/>
    <lineage>
        <taxon>unclassified sequences</taxon>
        <taxon>metagenomes</taxon>
        <taxon>ecological metagenomes</taxon>
    </lineage>
</organism>
<gene>
    <name evidence="1" type="ORF">LCGC14_1818930</name>
</gene>
<reference evidence="1" key="1">
    <citation type="journal article" date="2015" name="Nature">
        <title>Complex archaea that bridge the gap between prokaryotes and eukaryotes.</title>
        <authorList>
            <person name="Spang A."/>
            <person name="Saw J.H."/>
            <person name="Jorgensen S.L."/>
            <person name="Zaremba-Niedzwiedzka K."/>
            <person name="Martijn J."/>
            <person name="Lind A.E."/>
            <person name="van Eijk R."/>
            <person name="Schleper C."/>
            <person name="Guy L."/>
            <person name="Ettema T.J."/>
        </authorList>
    </citation>
    <scope>NUCLEOTIDE SEQUENCE</scope>
</reference>
<accession>A0A0F9GJK5</accession>
<sequence>MTEFYYKEITDDEVDAPKLARAKYVLAYCQKVLSLSMIIIKWCVEIDKATYDSCGKSPFGEVVKTLKGMNVWREEFDGMTKLVSQRNVIWIRADIPVDMITETVAHECKHVSDFARYGIFNKQEEERRADNFGRKVMREIWE</sequence>
<evidence type="ECO:0000313" key="1">
    <source>
        <dbReference type="EMBL" id="KKL98994.1"/>
    </source>
</evidence>
<dbReference type="EMBL" id="LAZR01017781">
    <property type="protein sequence ID" value="KKL98994.1"/>
    <property type="molecule type" value="Genomic_DNA"/>
</dbReference>
<name>A0A0F9GJK5_9ZZZZ</name>
<dbReference type="AlphaFoldDB" id="A0A0F9GJK5"/>
<comment type="caution">
    <text evidence="1">The sequence shown here is derived from an EMBL/GenBank/DDBJ whole genome shotgun (WGS) entry which is preliminary data.</text>
</comment>
<proteinExistence type="predicted"/>